<reference evidence="7 8" key="1">
    <citation type="journal article" date="2015" name="Clin. Infect. Dis.">
        <title>Genomic Investigations unmask Mycoplasma amphoriforme, a new respiratory pathogen.</title>
        <authorList>
            <person name="Gillespie S.H."/>
            <person name="Ling C.L."/>
            <person name="Oravcova K."/>
            <person name="Pinheiro M."/>
            <person name="Wells L."/>
            <person name="Bryant J.M."/>
            <person name="McHugh T.D."/>
            <person name="Bebear C."/>
            <person name="Webster D."/>
            <person name="Harris S.R."/>
            <person name="Seth-Smith H.M."/>
            <person name="Thomson N.R."/>
        </authorList>
    </citation>
    <scope>NUCLEOTIDE SEQUENCE [LARGE SCALE GENOMIC DNA]</scope>
    <source>
        <strain evidence="7 8">A39</strain>
    </source>
</reference>
<dbReference type="KEGG" id="mamp:MAMA39_01750"/>
<sequence length="407" mass="45489">MVISKIREQFVWFKNHKDLIYFDSNATSLKPKSVIKAMQDYYENDTYNPHNDTSIYTSHVGKKIDLIRQATANLLSCNNDEIIFTPGGTYALNQIAFGLKASIKKNDEILLPQYEHASNFLPWLQVAKLTGAKLVVVKQTAEMDIVEPILKAITNRTKVVSFASCSNLFGTAIDPIKLAMWIKNKNQNCLVAVDATQSVQHHQISLKKGYVDFLVFSAHKVFGPTGLGILYVKKTLQQLLTPLIYGGGGYLDYDPLKKSVLLKENHEAFEAGTPNVAAIFGWGAALDFLNEISYEKISSLEKTLKKYLLTSLKQVDGISLLDVDPVSPTVVFNYRNYSPQDIAYYLSTKKIIVRAGVSCVHLAKKMATPAQGFVRVSLMFYNTKNEIDRLIEALKEFKVGDSLVGLI</sequence>
<dbReference type="SUPFAM" id="SSF53383">
    <property type="entry name" value="PLP-dependent transferases"/>
    <property type="match status" value="1"/>
</dbReference>
<dbReference type="Pfam" id="PF00266">
    <property type="entry name" value="Aminotran_5"/>
    <property type="match status" value="1"/>
</dbReference>
<dbReference type="InterPro" id="IPR000192">
    <property type="entry name" value="Aminotrans_V_dom"/>
</dbReference>
<comment type="cofactor">
    <cofactor evidence="1 5">
        <name>pyridoxal 5'-phosphate</name>
        <dbReference type="ChEBI" id="CHEBI:597326"/>
    </cofactor>
</comment>
<accession>A0A292IHY1</accession>
<keyword evidence="8" id="KW-1185">Reference proteome</keyword>
<organism evidence="7 8">
    <name type="scientific">Mycoplasma amphoriforme A39</name>
    <dbReference type="NCBI Taxonomy" id="572419"/>
    <lineage>
        <taxon>Bacteria</taxon>
        <taxon>Bacillati</taxon>
        <taxon>Mycoplasmatota</taxon>
        <taxon>Mollicutes</taxon>
        <taxon>Mycoplasmataceae</taxon>
        <taxon>Mycoplasma</taxon>
    </lineage>
</organism>
<dbReference type="Proteomes" id="UP000261764">
    <property type="component" value="Chromosome I"/>
</dbReference>
<proteinExistence type="inferred from homology"/>
<evidence type="ECO:0000256" key="3">
    <source>
        <dbReference type="ARBA" id="ARBA00022898"/>
    </source>
</evidence>
<dbReference type="InterPro" id="IPR015421">
    <property type="entry name" value="PyrdxlP-dep_Trfase_major"/>
</dbReference>
<evidence type="ECO:0000256" key="4">
    <source>
        <dbReference type="ARBA" id="ARBA00050776"/>
    </source>
</evidence>
<evidence type="ECO:0000259" key="6">
    <source>
        <dbReference type="Pfam" id="PF00266"/>
    </source>
</evidence>
<evidence type="ECO:0000256" key="5">
    <source>
        <dbReference type="RuleBase" id="RU004504"/>
    </source>
</evidence>
<evidence type="ECO:0000256" key="2">
    <source>
        <dbReference type="ARBA" id="ARBA00010447"/>
    </source>
</evidence>
<dbReference type="PANTHER" id="PTHR43586:SF8">
    <property type="entry name" value="CYSTEINE DESULFURASE 1, CHLOROPLASTIC"/>
    <property type="match status" value="1"/>
</dbReference>
<comment type="similarity">
    <text evidence="2">Belongs to the class-V pyridoxal-phosphate-dependent aminotransferase family. Csd subfamily.</text>
</comment>
<keyword evidence="3" id="KW-0663">Pyridoxal phosphate</keyword>
<dbReference type="Gene3D" id="3.40.640.10">
    <property type="entry name" value="Type I PLP-dependent aspartate aminotransferase-like (Major domain)"/>
    <property type="match status" value="1"/>
</dbReference>
<dbReference type="GO" id="GO:0031071">
    <property type="term" value="F:cysteine desulfurase activity"/>
    <property type="evidence" value="ECO:0007669"/>
    <property type="project" value="UniProtKB-EC"/>
</dbReference>
<dbReference type="InterPro" id="IPR020578">
    <property type="entry name" value="Aminotrans_V_PyrdxlP_BS"/>
</dbReference>
<feature type="domain" description="Aminotransferase class V" evidence="6">
    <location>
        <begin position="20"/>
        <end position="390"/>
    </location>
</feature>
<dbReference type="AlphaFoldDB" id="A0A292IHY1"/>
<gene>
    <name evidence="7" type="ORF">MAMA39_01750</name>
</gene>
<dbReference type="InterPro" id="IPR015422">
    <property type="entry name" value="PyrdxlP-dep_Trfase_small"/>
</dbReference>
<protein>
    <recommendedName>
        <fullName evidence="6">Aminotransferase class V domain-containing protein</fullName>
    </recommendedName>
</protein>
<dbReference type="Gene3D" id="3.90.1150.10">
    <property type="entry name" value="Aspartate Aminotransferase, domain 1"/>
    <property type="match status" value="1"/>
</dbReference>
<dbReference type="PROSITE" id="PS00595">
    <property type="entry name" value="AA_TRANSFER_CLASS_5"/>
    <property type="match status" value="1"/>
</dbReference>
<dbReference type="InterPro" id="IPR015424">
    <property type="entry name" value="PyrdxlP-dep_Trfase"/>
</dbReference>
<dbReference type="RefSeq" id="WP_343251642.1">
    <property type="nucleotide sequence ID" value="NZ_HG937516.1"/>
</dbReference>
<dbReference type="PANTHER" id="PTHR43586">
    <property type="entry name" value="CYSTEINE DESULFURASE"/>
    <property type="match status" value="1"/>
</dbReference>
<name>A0A292IHY1_9MOLU</name>
<comment type="catalytic activity">
    <reaction evidence="4">
        <text>(sulfur carrier)-H + L-cysteine = (sulfur carrier)-SH + L-alanine</text>
        <dbReference type="Rhea" id="RHEA:43892"/>
        <dbReference type="Rhea" id="RHEA-COMP:14737"/>
        <dbReference type="Rhea" id="RHEA-COMP:14739"/>
        <dbReference type="ChEBI" id="CHEBI:29917"/>
        <dbReference type="ChEBI" id="CHEBI:35235"/>
        <dbReference type="ChEBI" id="CHEBI:57972"/>
        <dbReference type="ChEBI" id="CHEBI:64428"/>
        <dbReference type="EC" id="2.8.1.7"/>
    </reaction>
</comment>
<evidence type="ECO:0000256" key="1">
    <source>
        <dbReference type="ARBA" id="ARBA00001933"/>
    </source>
</evidence>
<evidence type="ECO:0000313" key="7">
    <source>
        <dbReference type="EMBL" id="CDN40298.1"/>
    </source>
</evidence>
<evidence type="ECO:0000313" key="8">
    <source>
        <dbReference type="Proteomes" id="UP000261764"/>
    </source>
</evidence>
<dbReference type="EMBL" id="HG937516">
    <property type="protein sequence ID" value="CDN40298.1"/>
    <property type="molecule type" value="Genomic_DNA"/>
</dbReference>